<evidence type="ECO:0000256" key="1">
    <source>
        <dbReference type="SAM" id="Phobius"/>
    </source>
</evidence>
<keyword evidence="1" id="KW-1133">Transmembrane helix</keyword>
<keyword evidence="1" id="KW-0472">Membrane</keyword>
<feature type="transmembrane region" description="Helical" evidence="1">
    <location>
        <begin position="68"/>
        <end position="88"/>
    </location>
</feature>
<accession>A0A481ZH09</accession>
<feature type="transmembrane region" description="Helical" evidence="1">
    <location>
        <begin position="36"/>
        <end position="56"/>
    </location>
</feature>
<sequence length="134" mass="15516">MILTLIEYGTVYLCFYLMLLRLAQSIRGWFPGIDTFSITIILIGITLSSVAVKVILSEFYSAELTIIYDLLLSLIVYAVLYGGYYFLLQGYLKNIRCWYPNIGHFEKTTVLIALILALMTMYYFDISIHIKIRK</sequence>
<protein>
    <submittedName>
        <fullName evidence="2">Uncharacterized protein</fullName>
    </submittedName>
</protein>
<dbReference type="EMBL" id="MK500612">
    <property type="protein sequence ID" value="QBK94060.1"/>
    <property type="molecule type" value="Genomic_DNA"/>
</dbReference>
<feature type="transmembrane region" description="Helical" evidence="1">
    <location>
        <begin position="108"/>
        <end position="124"/>
    </location>
</feature>
<reference evidence="2" key="1">
    <citation type="journal article" date="2019" name="MBio">
        <title>Virus Genomes from Deep Sea Sediments Expand the Ocean Megavirome and Support Independent Origins of Viral Gigantism.</title>
        <authorList>
            <person name="Backstrom D."/>
            <person name="Yutin N."/>
            <person name="Jorgensen S.L."/>
            <person name="Dharamshi J."/>
            <person name="Homa F."/>
            <person name="Zaremba-Niedwiedzka K."/>
            <person name="Spang A."/>
            <person name="Wolf Y.I."/>
            <person name="Koonin E.V."/>
            <person name="Ettema T.J."/>
        </authorList>
    </citation>
    <scope>NUCLEOTIDE SEQUENCE</scope>
</reference>
<proteinExistence type="predicted"/>
<organism evidence="2">
    <name type="scientific">Pithovirus LCPAC406</name>
    <dbReference type="NCBI Taxonomy" id="2506599"/>
    <lineage>
        <taxon>Viruses</taxon>
        <taxon>Pithoviruses</taxon>
    </lineage>
</organism>
<gene>
    <name evidence="2" type="ORF">LCPAC406_03740</name>
</gene>
<name>A0A481ZH09_9VIRU</name>
<evidence type="ECO:0000313" key="2">
    <source>
        <dbReference type="EMBL" id="QBK94060.1"/>
    </source>
</evidence>
<keyword evidence="1" id="KW-0812">Transmembrane</keyword>